<evidence type="ECO:0000313" key="3">
    <source>
        <dbReference type="Proteomes" id="UP001196413"/>
    </source>
</evidence>
<gene>
    <name evidence="2" type="ORF">KIN20_010359</name>
</gene>
<dbReference type="AlphaFoldDB" id="A0AAD5M9J3"/>
<sequence>MDCHKVFPAERYFNYLNISPICSDTTAEDQLRTHLICSILASSKQVDRNGNIKTDSVSRSVEEVSAYCLKFHTIGMKATKEDLIEVGKIVGKSEPLFENSVLKDVVEMDENAIRFRPMLPGAFKPLYERILGAHQRAREDERRNVAVKEDEISWMENECRMKVTCNFLMELIDRVRHAEEQNYRSPNQHDGPSPFFEMINNGQRSGRRSTVVEDHSSENSDESESRTSVYHTDEENDEDQCNISRSLSYDDKHSLEIIRNFAFLYRNPCTDGFRPLEHVLSLLKIKSADYWIPLIRFHLHEVKIVMCRNMPLLVWRGNGDSD</sequence>
<dbReference type="Proteomes" id="UP001196413">
    <property type="component" value="Unassembled WGS sequence"/>
</dbReference>
<organism evidence="2 3">
    <name type="scientific">Parelaphostrongylus tenuis</name>
    <name type="common">Meningeal worm</name>
    <dbReference type="NCBI Taxonomy" id="148309"/>
    <lineage>
        <taxon>Eukaryota</taxon>
        <taxon>Metazoa</taxon>
        <taxon>Ecdysozoa</taxon>
        <taxon>Nematoda</taxon>
        <taxon>Chromadorea</taxon>
        <taxon>Rhabditida</taxon>
        <taxon>Rhabditina</taxon>
        <taxon>Rhabditomorpha</taxon>
        <taxon>Strongyloidea</taxon>
        <taxon>Metastrongylidae</taxon>
        <taxon>Parelaphostrongylus</taxon>
    </lineage>
</organism>
<accession>A0AAD5M9J3</accession>
<name>A0AAD5M9J3_PARTN</name>
<reference evidence="2" key="1">
    <citation type="submission" date="2021-06" db="EMBL/GenBank/DDBJ databases">
        <title>Parelaphostrongylus tenuis whole genome reference sequence.</title>
        <authorList>
            <person name="Garwood T.J."/>
            <person name="Larsen P.A."/>
            <person name="Fountain-Jones N.M."/>
            <person name="Garbe J.R."/>
            <person name="Macchietto M.G."/>
            <person name="Kania S.A."/>
            <person name="Gerhold R.W."/>
            <person name="Richards J.E."/>
            <person name="Wolf T.M."/>
        </authorList>
    </citation>
    <scope>NUCLEOTIDE SEQUENCE</scope>
    <source>
        <strain evidence="2">MNPRO001-30</strain>
        <tissue evidence="2">Meninges</tissue>
    </source>
</reference>
<evidence type="ECO:0000313" key="2">
    <source>
        <dbReference type="EMBL" id="KAJ1353675.1"/>
    </source>
</evidence>
<protein>
    <submittedName>
        <fullName evidence="2">Uncharacterized protein</fullName>
    </submittedName>
</protein>
<dbReference type="EMBL" id="JAHQIW010001810">
    <property type="protein sequence ID" value="KAJ1353675.1"/>
    <property type="molecule type" value="Genomic_DNA"/>
</dbReference>
<proteinExistence type="predicted"/>
<evidence type="ECO:0000256" key="1">
    <source>
        <dbReference type="SAM" id="MobiDB-lite"/>
    </source>
</evidence>
<feature type="region of interest" description="Disordered" evidence="1">
    <location>
        <begin position="206"/>
        <end position="240"/>
    </location>
</feature>
<comment type="caution">
    <text evidence="2">The sequence shown here is derived from an EMBL/GenBank/DDBJ whole genome shotgun (WGS) entry which is preliminary data.</text>
</comment>
<keyword evidence="3" id="KW-1185">Reference proteome</keyword>